<dbReference type="RefSeq" id="XP_002949677.1">
    <property type="nucleotide sequence ID" value="XM_002949631.1"/>
</dbReference>
<dbReference type="STRING" id="3068.D8TTN9"/>
<organism evidence="3">
    <name type="scientific">Volvox carteri f. nagariensis</name>
    <dbReference type="NCBI Taxonomy" id="3068"/>
    <lineage>
        <taxon>Eukaryota</taxon>
        <taxon>Viridiplantae</taxon>
        <taxon>Chlorophyta</taxon>
        <taxon>core chlorophytes</taxon>
        <taxon>Chlorophyceae</taxon>
        <taxon>CS clade</taxon>
        <taxon>Chlamydomonadales</taxon>
        <taxon>Volvocaceae</taxon>
        <taxon>Volvox</taxon>
    </lineage>
</organism>
<accession>D8TTN9</accession>
<evidence type="ECO:0000313" key="3">
    <source>
        <dbReference type="Proteomes" id="UP000001058"/>
    </source>
</evidence>
<dbReference type="InParanoid" id="D8TTN9"/>
<reference evidence="2 3" key="1">
    <citation type="journal article" date="2010" name="Science">
        <title>Genomic analysis of organismal complexity in the multicellular green alga Volvox carteri.</title>
        <authorList>
            <person name="Prochnik S.E."/>
            <person name="Umen J."/>
            <person name="Nedelcu A.M."/>
            <person name="Hallmann A."/>
            <person name="Miller S.M."/>
            <person name="Nishii I."/>
            <person name="Ferris P."/>
            <person name="Kuo A."/>
            <person name="Mitros T."/>
            <person name="Fritz-Laylin L.K."/>
            <person name="Hellsten U."/>
            <person name="Chapman J."/>
            <person name="Simakov O."/>
            <person name="Rensing S.A."/>
            <person name="Terry A."/>
            <person name="Pangilinan J."/>
            <person name="Kapitonov V."/>
            <person name="Jurka J."/>
            <person name="Salamov A."/>
            <person name="Shapiro H."/>
            <person name="Schmutz J."/>
            <person name="Grimwood J."/>
            <person name="Lindquist E."/>
            <person name="Lucas S."/>
            <person name="Grigoriev I.V."/>
            <person name="Schmitt R."/>
            <person name="Kirk D."/>
            <person name="Rokhsar D.S."/>
        </authorList>
    </citation>
    <scope>NUCLEOTIDE SEQUENCE [LARGE SCALE GENOMIC DNA]</scope>
    <source>
        <strain evidence="3">f. Nagariensis / Eve</strain>
    </source>
</reference>
<sequence length="1078" mass="116254">MDTPRLELHRPTNGPLVAVVRMTDTPERIEQAHMPIYVHLPQPPSIDDTIELFMLALHQAVPFMLMAQYFDRRDEPDPGDPPQMLVEGKPGTGKTQFIQALLWYTFQHGCPHWAATCAYSWAAAAAFDTPVHRSLSTHAMFALSAGNNRAESVRKGSAASLQVHRNAGTGALMIDEIGMNSLDHLGACNQSCTHHLLPPSHLAGDHPAATIFSGRPSANTGDEFQHPKPEDDNNGVPNDAAAGAQGGKQQAEVTARHTRAVPQTQSRILEGFRVYRALAKTVFLLVKQQRQDSSPSGRRLTENEPRHMLNTRLIMLEAHRKNQRLMVWNADHVPVQKRGAAVEPPLTHVEKAVVMWIKDDEFGHTTADTWYYHGARYILLDTTAADAGASHNNEVEACGLLEDGCEPADDGRGPYHWLKYLPAAVIVRPVSGHIPETVLQGLGDYASRGGAFILTPRASCMAEVEMPAAGCGTITKQIRRLNVLLGDRQEATGTKDYVSPPSLPRPLDGSPGVTAVARANGISGPVAHKLRNYLRQKALKMDAFIAELVKASEYCGAKHVQEALVTTLGIDALESITLLRVLVPKDNNERRNSNASSVTEPSTTKQVAKHLSSTIPLKYQVVVKKVAKPDAIKINKWYTCGLKGAVKDTTDVVDLKKLGKRWMAALFQSLTGDSLSKVQQEDKATYDAVYDALKAKLQNAMANHQSEKKKSDFFKAIGLTTADKAKLETVATLDAVGATKLFKEWVTAHVEVSTQPAGQANVMETQQEPLGQKSSRQDGDEGDDGDYSGDEGEGREDDGEGGEDDGEGGEDDGEGGEDDGEGGEDDGEGGEDDGEGGEDDGEGGEDDGEGGEDDGEGGEDDGEGGEDDGEGECAEDEGGEDEGGEDGDWPYESGDYMGGEDEDWEDKGGEDKGGEDKGGEDEGGEDEGGDEDEGTGGKVLFEKYGRSKSQKVHSKSVPQPTGRRKVLVTGQHDKGALDARGRPTRLRQPSAKARESQETVAMVVPARTKRPRPKETPLVLPEDPSAFGATVSNPAKRKESFGVGNGRAVQTHGAKVQQEKGKKAMAEIRKGGLKKQRR</sequence>
<feature type="compositionally biased region" description="Basic and acidic residues" evidence="1">
    <location>
        <begin position="1057"/>
        <end position="1070"/>
    </location>
</feature>
<evidence type="ECO:0000313" key="2">
    <source>
        <dbReference type="EMBL" id="EFJ49229.1"/>
    </source>
</evidence>
<gene>
    <name evidence="2" type="ORF">VOLCADRAFT_104446</name>
</gene>
<feature type="compositionally biased region" description="Acidic residues" evidence="1">
    <location>
        <begin position="780"/>
        <end position="889"/>
    </location>
</feature>
<feature type="compositionally biased region" description="Basic and acidic residues" evidence="1">
    <location>
        <begin position="906"/>
        <end position="917"/>
    </location>
</feature>
<dbReference type="EMBL" id="GL378336">
    <property type="protein sequence ID" value="EFJ49229.1"/>
    <property type="molecule type" value="Genomic_DNA"/>
</dbReference>
<dbReference type="GeneID" id="9616457"/>
<dbReference type="Gene3D" id="3.40.50.300">
    <property type="entry name" value="P-loop containing nucleotide triphosphate hydrolases"/>
    <property type="match status" value="1"/>
</dbReference>
<proteinExistence type="predicted"/>
<name>D8TTN9_VOLCA</name>
<dbReference type="SUPFAM" id="SSF52540">
    <property type="entry name" value="P-loop containing nucleoside triphosphate hydrolases"/>
    <property type="match status" value="1"/>
</dbReference>
<dbReference type="KEGG" id="vcn:VOLCADRAFT_104446"/>
<dbReference type="eggNOG" id="ENOG502QPZ7">
    <property type="taxonomic scope" value="Eukaryota"/>
</dbReference>
<dbReference type="AlphaFoldDB" id="D8TTN9"/>
<feature type="compositionally biased region" description="Basic and acidic residues" evidence="1">
    <location>
        <begin position="971"/>
        <end position="981"/>
    </location>
</feature>
<feature type="compositionally biased region" description="Low complexity" evidence="1">
    <location>
        <begin position="240"/>
        <end position="251"/>
    </location>
</feature>
<feature type="region of interest" description="Disordered" evidence="1">
    <location>
        <begin position="766"/>
        <end position="1078"/>
    </location>
</feature>
<feature type="region of interest" description="Disordered" evidence="1">
    <location>
        <begin position="206"/>
        <end position="259"/>
    </location>
</feature>
<feature type="compositionally biased region" description="Acidic residues" evidence="1">
    <location>
        <begin position="918"/>
        <end position="934"/>
    </location>
</feature>
<dbReference type="Proteomes" id="UP000001058">
    <property type="component" value="Unassembled WGS sequence"/>
</dbReference>
<evidence type="ECO:0000256" key="1">
    <source>
        <dbReference type="SAM" id="MobiDB-lite"/>
    </source>
</evidence>
<protein>
    <submittedName>
        <fullName evidence="2">Uncharacterized protein</fullName>
    </submittedName>
</protein>
<keyword evidence="3" id="KW-1185">Reference proteome</keyword>
<dbReference type="InterPro" id="IPR027417">
    <property type="entry name" value="P-loop_NTPase"/>
</dbReference>